<dbReference type="KEGG" id="rga:RGR602_PC00554"/>
<keyword evidence="3" id="KW-1185">Reference proteome</keyword>
<geneLocation type="plasmid" evidence="2 3">
    <name>pRgalR602c</name>
</geneLocation>
<keyword evidence="2" id="KW-0614">Plasmid</keyword>
<dbReference type="Proteomes" id="UP000031368">
    <property type="component" value="Plasmid pRgalR602c"/>
</dbReference>
<protein>
    <submittedName>
        <fullName evidence="2">Uncharacterized protein</fullName>
    </submittedName>
</protein>
<name>A0A0B4X9B4_9HYPH</name>
<feature type="region of interest" description="Disordered" evidence="1">
    <location>
        <begin position="1"/>
        <end position="36"/>
    </location>
</feature>
<dbReference type="EMBL" id="CP006880">
    <property type="protein sequence ID" value="AJD44594.1"/>
    <property type="molecule type" value="Genomic_DNA"/>
</dbReference>
<dbReference type="HOGENOM" id="CLU_2481119_0_0_5"/>
<evidence type="ECO:0000313" key="2">
    <source>
        <dbReference type="EMBL" id="AJD44594.1"/>
    </source>
</evidence>
<accession>A0A0B4X9B4</accession>
<dbReference type="AlphaFoldDB" id="A0A0B4X9B4"/>
<evidence type="ECO:0000256" key="1">
    <source>
        <dbReference type="SAM" id="MobiDB-lite"/>
    </source>
</evidence>
<gene>
    <name evidence="2" type="ORF">RGR602_PC00554</name>
</gene>
<proteinExistence type="predicted"/>
<evidence type="ECO:0000313" key="3">
    <source>
        <dbReference type="Proteomes" id="UP000031368"/>
    </source>
</evidence>
<sequence>MPLLDVPQSSLSLRHGGGSVAESGDSSARRGDMTKSALLTRTRREMVPDLNRHSLQHFDVHQIWTHADYGVATASQREFAKPIAQSV</sequence>
<organism evidence="2 3">
    <name type="scientific">Rhizobium gallicum bv. gallicum R602sp</name>
    <dbReference type="NCBI Taxonomy" id="1041138"/>
    <lineage>
        <taxon>Bacteria</taxon>
        <taxon>Pseudomonadati</taxon>
        <taxon>Pseudomonadota</taxon>
        <taxon>Alphaproteobacteria</taxon>
        <taxon>Hyphomicrobiales</taxon>
        <taxon>Rhizobiaceae</taxon>
        <taxon>Rhizobium/Agrobacterium group</taxon>
        <taxon>Rhizobium</taxon>
    </lineage>
</organism>
<reference evidence="2 3" key="1">
    <citation type="submission" date="2013-11" db="EMBL/GenBank/DDBJ databases">
        <title>Complete genome sequence of Rhizobium gallicum bv. gallicum R602.</title>
        <authorList>
            <person name="Bustos P."/>
            <person name="Santamaria R.I."/>
            <person name="Lozano L."/>
            <person name="Acosta J.L."/>
            <person name="Ormeno-Orrillo E."/>
            <person name="Rogel M.A."/>
            <person name="Romero D."/>
            <person name="Cevallos M.A."/>
            <person name="Martinez-Romero E."/>
            <person name="Gonzalez V."/>
        </authorList>
    </citation>
    <scope>NUCLEOTIDE SEQUENCE [LARGE SCALE GENOMIC DNA]</scope>
    <source>
        <strain evidence="2 3">R602</strain>
        <plasmid evidence="2 3">pRgalR602c</plasmid>
    </source>
</reference>